<accession>A0ABV1ENW5</accession>
<dbReference type="RefSeq" id="WP_349139878.1">
    <property type="nucleotide sequence ID" value="NZ_JBBMFT010000003.1"/>
</dbReference>
<reference evidence="5 6" key="1">
    <citation type="submission" date="2024-03" db="EMBL/GenBank/DDBJ databases">
        <title>Human intestinal bacterial collection.</title>
        <authorList>
            <person name="Pauvert C."/>
            <person name="Hitch T.C.A."/>
            <person name="Clavel T."/>
        </authorList>
    </citation>
    <scope>NUCLEOTIDE SEQUENCE [LARGE SCALE GENOMIC DNA]</scope>
    <source>
        <strain evidence="5 6">CLA-AP-H34</strain>
    </source>
</reference>
<proteinExistence type="inferred from homology"/>
<keyword evidence="3" id="KW-0238">DNA-binding</keyword>
<organism evidence="5 6">
    <name type="scientific">Flavonifractor hominis</name>
    <dbReference type="NCBI Taxonomy" id="3133178"/>
    <lineage>
        <taxon>Bacteria</taxon>
        <taxon>Bacillati</taxon>
        <taxon>Bacillota</taxon>
        <taxon>Clostridia</taxon>
        <taxon>Eubacteriales</taxon>
        <taxon>Oscillospiraceae</taxon>
        <taxon>Flavonifractor</taxon>
    </lineage>
</organism>
<keyword evidence="4" id="KW-0804">Transcription</keyword>
<evidence type="ECO:0000256" key="4">
    <source>
        <dbReference type="ARBA" id="ARBA00023163"/>
    </source>
</evidence>
<evidence type="ECO:0000313" key="6">
    <source>
        <dbReference type="Proteomes" id="UP001440599"/>
    </source>
</evidence>
<dbReference type="Pfam" id="PF03965">
    <property type="entry name" value="Penicillinase_R"/>
    <property type="match status" value="1"/>
</dbReference>
<gene>
    <name evidence="5" type="ORF">WMO45_07105</name>
</gene>
<dbReference type="EMBL" id="JBBMFT010000003">
    <property type="protein sequence ID" value="MEQ2456286.1"/>
    <property type="molecule type" value="Genomic_DNA"/>
</dbReference>
<evidence type="ECO:0000256" key="3">
    <source>
        <dbReference type="ARBA" id="ARBA00023125"/>
    </source>
</evidence>
<protein>
    <submittedName>
        <fullName evidence="5">BlaI/MecI/CopY family transcriptional regulator</fullName>
    </submittedName>
</protein>
<dbReference type="Gene3D" id="1.10.4040.10">
    <property type="entry name" value="Penicillinase repressor domain"/>
    <property type="match status" value="1"/>
</dbReference>
<keyword evidence="6" id="KW-1185">Reference proteome</keyword>
<dbReference type="InterPro" id="IPR036388">
    <property type="entry name" value="WH-like_DNA-bd_sf"/>
</dbReference>
<dbReference type="InterPro" id="IPR036390">
    <property type="entry name" value="WH_DNA-bd_sf"/>
</dbReference>
<evidence type="ECO:0000256" key="1">
    <source>
        <dbReference type="ARBA" id="ARBA00011046"/>
    </source>
</evidence>
<name>A0ABV1ENW5_9FIRM</name>
<sequence>MKRLPDTELEVLKALWTLGPDTARAQLEEALVPFGWAPNTVNTYLKRLEEKGFVSVRREGKSNRYTPLVSREEYLAFDSQAVLSRLYGSSPRNFVAALARNGLKQEELDDLQALLDELNGGRN</sequence>
<keyword evidence="2" id="KW-0805">Transcription regulation</keyword>
<evidence type="ECO:0000256" key="2">
    <source>
        <dbReference type="ARBA" id="ARBA00023015"/>
    </source>
</evidence>
<comment type="similarity">
    <text evidence="1">Belongs to the BlaI transcriptional regulatory family.</text>
</comment>
<comment type="caution">
    <text evidence="5">The sequence shown here is derived from an EMBL/GenBank/DDBJ whole genome shotgun (WGS) entry which is preliminary data.</text>
</comment>
<evidence type="ECO:0000313" key="5">
    <source>
        <dbReference type="EMBL" id="MEQ2456286.1"/>
    </source>
</evidence>
<dbReference type="Gene3D" id="1.10.10.10">
    <property type="entry name" value="Winged helix-like DNA-binding domain superfamily/Winged helix DNA-binding domain"/>
    <property type="match status" value="1"/>
</dbReference>
<dbReference type="SUPFAM" id="SSF46785">
    <property type="entry name" value="Winged helix' DNA-binding domain"/>
    <property type="match status" value="1"/>
</dbReference>
<dbReference type="PIRSF" id="PIRSF019455">
    <property type="entry name" value="CopR_AtkY"/>
    <property type="match status" value="1"/>
</dbReference>
<dbReference type="InterPro" id="IPR005650">
    <property type="entry name" value="BlaI_family"/>
</dbReference>
<dbReference type="Proteomes" id="UP001440599">
    <property type="component" value="Unassembled WGS sequence"/>
</dbReference>